<feature type="non-terminal residue" evidence="1">
    <location>
        <position position="1"/>
    </location>
</feature>
<gene>
    <name evidence="1" type="ORF">DSO57_1010990</name>
</gene>
<sequence length="85" mass="9845">DKNFDIMEKQYQEQLKAQVTKQGSTAVMAPVYTQLNLSYKKVEFYVSPDAALDGFSNIQYVKPQDQVQYDPVPVRDPLIWDFLPN</sequence>
<evidence type="ECO:0000313" key="2">
    <source>
        <dbReference type="Proteomes" id="UP001165960"/>
    </source>
</evidence>
<accession>A0ACC2UR70</accession>
<protein>
    <submittedName>
        <fullName evidence="1">Uncharacterized protein</fullName>
    </submittedName>
</protein>
<evidence type="ECO:0000313" key="1">
    <source>
        <dbReference type="EMBL" id="KAJ9089620.1"/>
    </source>
</evidence>
<comment type="caution">
    <text evidence="1">The sequence shown here is derived from an EMBL/GenBank/DDBJ whole genome shotgun (WGS) entry which is preliminary data.</text>
</comment>
<organism evidence="1 2">
    <name type="scientific">Entomophthora muscae</name>
    <dbReference type="NCBI Taxonomy" id="34485"/>
    <lineage>
        <taxon>Eukaryota</taxon>
        <taxon>Fungi</taxon>
        <taxon>Fungi incertae sedis</taxon>
        <taxon>Zoopagomycota</taxon>
        <taxon>Entomophthoromycotina</taxon>
        <taxon>Entomophthoromycetes</taxon>
        <taxon>Entomophthorales</taxon>
        <taxon>Entomophthoraceae</taxon>
        <taxon>Entomophthora</taxon>
    </lineage>
</organism>
<name>A0ACC2UR70_9FUNG</name>
<reference evidence="1" key="1">
    <citation type="submission" date="2022-04" db="EMBL/GenBank/DDBJ databases">
        <title>Genome of the entomopathogenic fungus Entomophthora muscae.</title>
        <authorList>
            <person name="Elya C."/>
            <person name="Lovett B.R."/>
            <person name="Lee E."/>
            <person name="Macias A.M."/>
            <person name="Hajek A.E."/>
            <person name="De Bivort B.L."/>
            <person name="Kasson M.T."/>
            <person name="De Fine Licht H.H."/>
            <person name="Stajich J.E."/>
        </authorList>
    </citation>
    <scope>NUCLEOTIDE SEQUENCE</scope>
    <source>
        <strain evidence="1">Berkeley</strain>
    </source>
</reference>
<proteinExistence type="predicted"/>
<dbReference type="EMBL" id="QTSX02000037">
    <property type="protein sequence ID" value="KAJ9089620.1"/>
    <property type="molecule type" value="Genomic_DNA"/>
</dbReference>
<keyword evidence="2" id="KW-1185">Reference proteome</keyword>
<dbReference type="Proteomes" id="UP001165960">
    <property type="component" value="Unassembled WGS sequence"/>
</dbReference>